<dbReference type="Proteomes" id="UP000230033">
    <property type="component" value="Unassembled WGS sequence"/>
</dbReference>
<dbReference type="GO" id="GO:0016779">
    <property type="term" value="F:nucleotidyltransferase activity"/>
    <property type="evidence" value="ECO:0007669"/>
    <property type="project" value="InterPro"/>
</dbReference>
<dbReference type="PANTHER" id="PTHR33933">
    <property type="entry name" value="NUCLEOTIDYLTRANSFERASE"/>
    <property type="match status" value="1"/>
</dbReference>
<evidence type="ECO:0000313" key="3">
    <source>
        <dbReference type="Proteomes" id="UP000230033"/>
    </source>
</evidence>
<evidence type="ECO:0000259" key="1">
    <source>
        <dbReference type="Pfam" id="PF01909"/>
    </source>
</evidence>
<feature type="domain" description="Polymerase nucleotidyl transferase" evidence="1">
    <location>
        <begin position="13"/>
        <end position="75"/>
    </location>
</feature>
<dbReference type="AlphaFoldDB" id="A0A2H0WQN8"/>
<dbReference type="Gene3D" id="3.30.460.10">
    <property type="entry name" value="Beta Polymerase, domain 2"/>
    <property type="match status" value="1"/>
</dbReference>
<dbReference type="PANTHER" id="PTHR33933:SF1">
    <property type="entry name" value="PROTEIN ADENYLYLTRANSFERASE MNTA-RELATED"/>
    <property type="match status" value="1"/>
</dbReference>
<dbReference type="CDD" id="cd05403">
    <property type="entry name" value="NT_KNTase_like"/>
    <property type="match status" value="1"/>
</dbReference>
<dbReference type="Pfam" id="PF01909">
    <property type="entry name" value="NTP_transf_2"/>
    <property type="match status" value="1"/>
</dbReference>
<organism evidence="2 3">
    <name type="scientific">Candidatus Shapirobacteria bacterium CG09_land_8_20_14_0_10_47_13</name>
    <dbReference type="NCBI Taxonomy" id="1974481"/>
    <lineage>
        <taxon>Bacteria</taxon>
        <taxon>Candidatus Shapironibacteriota</taxon>
    </lineage>
</organism>
<dbReference type="EMBL" id="PEZJ01000001">
    <property type="protein sequence ID" value="PIS14229.1"/>
    <property type="molecule type" value="Genomic_DNA"/>
</dbReference>
<dbReference type="InterPro" id="IPR002934">
    <property type="entry name" value="Polymerase_NTP_transf_dom"/>
</dbReference>
<accession>A0A2H0WQN8</accession>
<comment type="caution">
    <text evidence="2">The sequence shown here is derived from an EMBL/GenBank/DDBJ whole genome shotgun (WGS) entry which is preliminary data.</text>
</comment>
<sequence length="105" mass="12309">MNKKQVEEEIQSITRQLIQKYQPEKIILFGSAARGEFGPDSDLDFLVIKNDSRKPLEIEQELHQKVDYRIASDFIFLKPLETKERLKSGDFFLQEIFDTGRVLYG</sequence>
<dbReference type="SUPFAM" id="SSF81301">
    <property type="entry name" value="Nucleotidyltransferase"/>
    <property type="match status" value="1"/>
</dbReference>
<name>A0A2H0WQN8_9BACT</name>
<protein>
    <recommendedName>
        <fullName evidence="1">Polymerase nucleotidyl transferase domain-containing protein</fullName>
    </recommendedName>
</protein>
<gene>
    <name evidence="2" type="ORF">COT65_00015</name>
</gene>
<evidence type="ECO:0000313" key="2">
    <source>
        <dbReference type="EMBL" id="PIS14229.1"/>
    </source>
</evidence>
<reference evidence="3" key="1">
    <citation type="submission" date="2017-09" db="EMBL/GenBank/DDBJ databases">
        <title>Depth-based differentiation of microbial function through sediment-hosted aquifers and enrichment of novel symbionts in the deep terrestrial subsurface.</title>
        <authorList>
            <person name="Probst A.J."/>
            <person name="Ladd B."/>
            <person name="Jarett J.K."/>
            <person name="Geller-Mcgrath D.E."/>
            <person name="Sieber C.M.K."/>
            <person name="Emerson J.B."/>
            <person name="Anantharaman K."/>
            <person name="Thomas B.C."/>
            <person name="Malmstrom R."/>
            <person name="Stieglmeier M."/>
            <person name="Klingl A."/>
            <person name="Woyke T."/>
            <person name="Ryan C.M."/>
            <person name="Banfield J.F."/>
        </authorList>
    </citation>
    <scope>NUCLEOTIDE SEQUENCE [LARGE SCALE GENOMIC DNA]</scope>
</reference>
<proteinExistence type="predicted"/>
<dbReference type="InterPro" id="IPR052548">
    <property type="entry name" value="Type_VII_TA_antitoxin"/>
</dbReference>
<dbReference type="InterPro" id="IPR043519">
    <property type="entry name" value="NT_sf"/>
</dbReference>